<proteinExistence type="predicted"/>
<dbReference type="Proteomes" id="UP000243579">
    <property type="component" value="Unassembled WGS sequence"/>
</dbReference>
<evidence type="ECO:0008006" key="5">
    <source>
        <dbReference type="Google" id="ProtNLM"/>
    </source>
</evidence>
<comment type="caution">
    <text evidence="3">The sequence shown here is derived from an EMBL/GenBank/DDBJ whole genome shotgun (WGS) entry which is preliminary data.</text>
</comment>
<evidence type="ECO:0000313" key="4">
    <source>
        <dbReference type="Proteomes" id="UP000243579"/>
    </source>
</evidence>
<feature type="region of interest" description="Disordered" evidence="1">
    <location>
        <begin position="1"/>
        <end position="40"/>
    </location>
</feature>
<evidence type="ECO:0000256" key="1">
    <source>
        <dbReference type="SAM" id="MobiDB-lite"/>
    </source>
</evidence>
<name>A0A1V9YBA2_ACHHY</name>
<feature type="transmembrane region" description="Helical" evidence="2">
    <location>
        <begin position="316"/>
        <end position="335"/>
    </location>
</feature>
<dbReference type="EMBL" id="JNBR01002406">
    <property type="protein sequence ID" value="OQR82969.1"/>
    <property type="molecule type" value="Genomic_DNA"/>
</dbReference>
<feature type="compositionally biased region" description="Polar residues" evidence="1">
    <location>
        <begin position="8"/>
        <end position="39"/>
    </location>
</feature>
<keyword evidence="2" id="KW-1133">Transmembrane helix</keyword>
<sequence length="344" mass="38124">MGTHQEPSESTTCEPVVTTASQEQGGSVIPSGSRTSETELPQGIAIPILEYSQLMKKPALTPADFGGDNPIDEEQDYVDPTLFSPEVSRHSIEVAVRRARSLEQELREMAQIDAATEKPAYPATATDVSSTLLSVVKRIVGARNRYSLLDEKQASADAQMVGESDNTDGDGMQLSPVSDSGDIFKSRPSTPSALRKISAYGHDHAGTMIPPKQKKRIMWRDTLPSAVDESDDAMESQALVTDGNHEVKITISDDVPTTRPPKRTNKPKTGVIRRLTPKEKEELYEVRPDLKIVPNWAQKYREEMTGSHETVQCNNWLVLLILFLVFLLVFLFYMISQNKPDRGL</sequence>
<organism evidence="3 4">
    <name type="scientific">Achlya hypogyna</name>
    <name type="common">Oomycete</name>
    <name type="synonym">Protoachlya hypogyna</name>
    <dbReference type="NCBI Taxonomy" id="1202772"/>
    <lineage>
        <taxon>Eukaryota</taxon>
        <taxon>Sar</taxon>
        <taxon>Stramenopiles</taxon>
        <taxon>Oomycota</taxon>
        <taxon>Saprolegniomycetes</taxon>
        <taxon>Saprolegniales</taxon>
        <taxon>Achlyaceae</taxon>
        <taxon>Achlya</taxon>
    </lineage>
</organism>
<reference evidence="3 4" key="1">
    <citation type="journal article" date="2014" name="Genome Biol. Evol.">
        <title>The secreted proteins of Achlya hypogyna and Thraustotheca clavata identify the ancestral oomycete secretome and reveal gene acquisitions by horizontal gene transfer.</title>
        <authorList>
            <person name="Misner I."/>
            <person name="Blouin N."/>
            <person name="Leonard G."/>
            <person name="Richards T.A."/>
            <person name="Lane C.E."/>
        </authorList>
    </citation>
    <scope>NUCLEOTIDE SEQUENCE [LARGE SCALE GENOMIC DNA]</scope>
    <source>
        <strain evidence="3 4">ATCC 48635</strain>
    </source>
</reference>
<keyword evidence="2" id="KW-0812">Transmembrane</keyword>
<dbReference type="AlphaFoldDB" id="A0A1V9YBA2"/>
<evidence type="ECO:0000313" key="3">
    <source>
        <dbReference type="EMBL" id="OQR82969.1"/>
    </source>
</evidence>
<protein>
    <recommendedName>
        <fullName evidence="5">Transmembrane protein</fullName>
    </recommendedName>
</protein>
<accession>A0A1V9YBA2</accession>
<dbReference type="OrthoDB" id="74787at2759"/>
<gene>
    <name evidence="3" type="ORF">ACHHYP_15266</name>
</gene>
<keyword evidence="4" id="KW-1185">Reference proteome</keyword>
<feature type="region of interest" description="Disordered" evidence="1">
    <location>
        <begin position="157"/>
        <end position="189"/>
    </location>
</feature>
<evidence type="ECO:0000256" key="2">
    <source>
        <dbReference type="SAM" id="Phobius"/>
    </source>
</evidence>
<keyword evidence="2" id="KW-0472">Membrane</keyword>